<sequence length="318" mass="34152">MPSSAPPAGSVPSDRTVRHGDAELAVRDHGGTGPALLLLHGAGRTLADWQGVAAELTADHRVVAMDLRAHGHSSAGSGPWTIPAVLGDVDAVLDACGIPDAVPVGHSLGGMVAALYADAHPHTPGAVNLDGFGQGRPEQYVGLDPETVRERLARAHEVSRAGAGRVLPPEGLEAVRGYHRAMADQLGFAPELLEEGLRRSLAETGDGRLALRPERERAVEMLDAMDELDMVALYRRTTRPLLVVRAGRLADQGDQLAWYDELMAAYVKGLDRELTALAAERPSLRVRTVDATHAMLLERPRVLAEETRDFVHHLDLRN</sequence>
<evidence type="ECO:0000313" key="3">
    <source>
        <dbReference type="Proteomes" id="UP000634229"/>
    </source>
</evidence>
<dbReference type="PANTHER" id="PTHR43798:SF5">
    <property type="entry name" value="MONOACYLGLYCEROL LIPASE ABHD6"/>
    <property type="match status" value="1"/>
</dbReference>
<keyword evidence="2" id="KW-0378">Hydrolase</keyword>
<name>A0ABS1NIE0_9ACTN</name>
<dbReference type="InterPro" id="IPR050266">
    <property type="entry name" value="AB_hydrolase_sf"/>
</dbReference>
<dbReference type="RefSeq" id="WP_201877483.1">
    <property type="nucleotide sequence ID" value="NZ_JAERRF010000016.1"/>
</dbReference>
<dbReference type="Gene3D" id="3.40.50.1820">
    <property type="entry name" value="alpha/beta hydrolase"/>
    <property type="match status" value="1"/>
</dbReference>
<protein>
    <submittedName>
        <fullName evidence="2">Alpha/beta hydrolase</fullName>
    </submittedName>
</protein>
<dbReference type="InterPro" id="IPR029058">
    <property type="entry name" value="AB_hydrolase_fold"/>
</dbReference>
<comment type="caution">
    <text evidence="2">The sequence shown here is derived from an EMBL/GenBank/DDBJ whole genome shotgun (WGS) entry which is preliminary data.</text>
</comment>
<accession>A0ABS1NIE0</accession>
<dbReference type="SUPFAM" id="SSF53474">
    <property type="entry name" value="alpha/beta-Hydrolases"/>
    <property type="match status" value="1"/>
</dbReference>
<organism evidence="2 3">
    <name type="scientific">Streptomyces coffeae</name>
    <dbReference type="NCBI Taxonomy" id="621382"/>
    <lineage>
        <taxon>Bacteria</taxon>
        <taxon>Bacillati</taxon>
        <taxon>Actinomycetota</taxon>
        <taxon>Actinomycetes</taxon>
        <taxon>Kitasatosporales</taxon>
        <taxon>Streptomycetaceae</taxon>
        <taxon>Streptomyces</taxon>
    </lineage>
</organism>
<dbReference type="Proteomes" id="UP000634229">
    <property type="component" value="Unassembled WGS sequence"/>
</dbReference>
<proteinExistence type="predicted"/>
<reference evidence="2 3" key="1">
    <citation type="submission" date="2021-01" db="EMBL/GenBank/DDBJ databases">
        <title>WGS of actinomycetes isolated from Thailand.</title>
        <authorList>
            <person name="Thawai C."/>
        </authorList>
    </citation>
    <scope>NUCLEOTIDE SEQUENCE [LARGE SCALE GENOMIC DNA]</scope>
    <source>
        <strain evidence="2 3">CA1R205</strain>
    </source>
</reference>
<evidence type="ECO:0000313" key="2">
    <source>
        <dbReference type="EMBL" id="MBL1099887.1"/>
    </source>
</evidence>
<evidence type="ECO:0000259" key="1">
    <source>
        <dbReference type="Pfam" id="PF00561"/>
    </source>
</evidence>
<feature type="domain" description="AB hydrolase-1" evidence="1">
    <location>
        <begin position="34"/>
        <end position="122"/>
    </location>
</feature>
<dbReference type="Pfam" id="PF00561">
    <property type="entry name" value="Abhydrolase_1"/>
    <property type="match status" value="1"/>
</dbReference>
<keyword evidence="3" id="KW-1185">Reference proteome</keyword>
<dbReference type="PANTHER" id="PTHR43798">
    <property type="entry name" value="MONOACYLGLYCEROL LIPASE"/>
    <property type="match status" value="1"/>
</dbReference>
<dbReference type="EMBL" id="JAERRF010000016">
    <property type="protein sequence ID" value="MBL1099887.1"/>
    <property type="molecule type" value="Genomic_DNA"/>
</dbReference>
<dbReference type="InterPro" id="IPR000073">
    <property type="entry name" value="AB_hydrolase_1"/>
</dbReference>
<dbReference type="GO" id="GO:0016787">
    <property type="term" value="F:hydrolase activity"/>
    <property type="evidence" value="ECO:0007669"/>
    <property type="project" value="UniProtKB-KW"/>
</dbReference>
<gene>
    <name evidence="2" type="ORF">JK363_25090</name>
</gene>